<protein>
    <submittedName>
        <fullName evidence="2">Uncharacterized protein</fullName>
    </submittedName>
</protein>
<evidence type="ECO:0000313" key="2">
    <source>
        <dbReference type="EMBL" id="PLW04548.1"/>
    </source>
</evidence>
<name>A0A2N5RU92_9BASI</name>
<accession>A0A2N5RU92</accession>
<feature type="region of interest" description="Disordered" evidence="1">
    <location>
        <begin position="1"/>
        <end position="42"/>
    </location>
</feature>
<reference evidence="2 3" key="1">
    <citation type="submission" date="2017-11" db="EMBL/GenBank/DDBJ databases">
        <title>De novo assembly and phasing of dikaryotic genomes from two isolates of Puccinia coronata f. sp. avenae, the causal agent of oat crown rust.</title>
        <authorList>
            <person name="Miller M.E."/>
            <person name="Zhang Y."/>
            <person name="Omidvar V."/>
            <person name="Sperschneider J."/>
            <person name="Schwessinger B."/>
            <person name="Raley C."/>
            <person name="Palmer J.M."/>
            <person name="Garnica D."/>
            <person name="Upadhyaya N."/>
            <person name="Rathjen J."/>
            <person name="Taylor J.M."/>
            <person name="Park R.F."/>
            <person name="Dodds P.N."/>
            <person name="Hirsch C.D."/>
            <person name="Kianian S.F."/>
            <person name="Figueroa M."/>
        </authorList>
    </citation>
    <scope>NUCLEOTIDE SEQUENCE [LARGE SCALE GENOMIC DNA]</scope>
    <source>
        <strain evidence="2">12SD80</strain>
    </source>
</reference>
<proteinExistence type="predicted"/>
<dbReference type="Proteomes" id="UP000235392">
    <property type="component" value="Unassembled WGS sequence"/>
</dbReference>
<evidence type="ECO:0000313" key="3">
    <source>
        <dbReference type="Proteomes" id="UP000235392"/>
    </source>
</evidence>
<comment type="caution">
    <text evidence="2">The sequence shown here is derived from an EMBL/GenBank/DDBJ whole genome shotgun (WGS) entry which is preliminary data.</text>
</comment>
<sequence length="132" mass="14919">MDGPEAANGTGDDVATGEPEAVSGDTKLSTATTTRPRKRTRTLRWQTRKWKKARMLLNRHSWAKGIAPEMEDEAEQMDCAVTPNPQRLKVLLRRRRLRPDVVRRCKSLFPVLNNSIVGSGFVSLISSLWDFL</sequence>
<gene>
    <name evidence="2" type="ORF">PCASD_25887</name>
</gene>
<evidence type="ECO:0000256" key="1">
    <source>
        <dbReference type="SAM" id="MobiDB-lite"/>
    </source>
</evidence>
<dbReference type="AlphaFoldDB" id="A0A2N5RU92"/>
<organism evidence="2 3">
    <name type="scientific">Puccinia coronata f. sp. avenae</name>
    <dbReference type="NCBI Taxonomy" id="200324"/>
    <lineage>
        <taxon>Eukaryota</taxon>
        <taxon>Fungi</taxon>
        <taxon>Dikarya</taxon>
        <taxon>Basidiomycota</taxon>
        <taxon>Pucciniomycotina</taxon>
        <taxon>Pucciniomycetes</taxon>
        <taxon>Pucciniales</taxon>
        <taxon>Pucciniaceae</taxon>
        <taxon>Puccinia</taxon>
    </lineage>
</organism>
<dbReference type="EMBL" id="PGCI01001535">
    <property type="protein sequence ID" value="PLW04548.1"/>
    <property type="molecule type" value="Genomic_DNA"/>
</dbReference>